<dbReference type="OrthoDB" id="9802516at2"/>
<sequence>MTAAAKAKDGRKALGAYGEKQAALYLLRLGYRIVEANWRCRSGEIDLVAMDGDTLVFAEVRTRSTSGAFGTPIESVDFRKRKQIRETAQVYLHQHRLPVGSFRFDVIGVFMKAGSEAAEIKHVANAF</sequence>
<dbReference type="Gene3D" id="3.40.1350.10">
    <property type="match status" value="1"/>
</dbReference>
<dbReference type="GO" id="GO:0003676">
    <property type="term" value="F:nucleic acid binding"/>
    <property type="evidence" value="ECO:0007669"/>
    <property type="project" value="InterPro"/>
</dbReference>
<gene>
    <name evidence="3" type="ORF">DQG23_00015</name>
</gene>
<dbReference type="PANTHER" id="PTHR34039:SF1">
    <property type="entry name" value="UPF0102 PROTEIN YRAN"/>
    <property type="match status" value="1"/>
</dbReference>
<reference evidence="3 4" key="1">
    <citation type="journal article" date="2009" name="Int. J. Syst. Evol. Microbiol.">
        <title>Paenibacillus contaminans sp. nov., isolated from a contaminated laboratory plate.</title>
        <authorList>
            <person name="Chou J.H."/>
            <person name="Lee J.H."/>
            <person name="Lin M.C."/>
            <person name="Chang P.S."/>
            <person name="Arun A.B."/>
            <person name="Young C.C."/>
            <person name="Chen W.M."/>
        </authorList>
    </citation>
    <scope>NUCLEOTIDE SEQUENCE [LARGE SCALE GENOMIC DNA]</scope>
    <source>
        <strain evidence="3 4">CKOBP-6</strain>
    </source>
</reference>
<proteinExistence type="inferred from homology"/>
<dbReference type="InterPro" id="IPR003509">
    <property type="entry name" value="UPF0102_YraN-like"/>
</dbReference>
<dbReference type="NCBIfam" id="NF009154">
    <property type="entry name" value="PRK12497.3-3"/>
    <property type="match status" value="1"/>
</dbReference>
<dbReference type="HAMAP" id="MF_00048">
    <property type="entry name" value="UPF0102"/>
    <property type="match status" value="1"/>
</dbReference>
<comment type="similarity">
    <text evidence="1 2">Belongs to the UPF0102 family.</text>
</comment>
<evidence type="ECO:0000256" key="1">
    <source>
        <dbReference type="ARBA" id="ARBA00006738"/>
    </source>
</evidence>
<accession>A0A329MTW6</accession>
<organism evidence="3 4">
    <name type="scientific">Paenibacillus contaminans</name>
    <dbReference type="NCBI Taxonomy" id="450362"/>
    <lineage>
        <taxon>Bacteria</taxon>
        <taxon>Bacillati</taxon>
        <taxon>Bacillota</taxon>
        <taxon>Bacilli</taxon>
        <taxon>Bacillales</taxon>
        <taxon>Paenibacillaceae</taxon>
        <taxon>Paenibacillus</taxon>
    </lineage>
</organism>
<dbReference type="CDD" id="cd20736">
    <property type="entry name" value="PoNe_Nuclease"/>
    <property type="match status" value="1"/>
</dbReference>
<comment type="caution">
    <text evidence="3">The sequence shown here is derived from an EMBL/GenBank/DDBJ whole genome shotgun (WGS) entry which is preliminary data.</text>
</comment>
<dbReference type="InterPro" id="IPR011856">
    <property type="entry name" value="tRNA_endonuc-like_dom_sf"/>
</dbReference>
<dbReference type="SUPFAM" id="SSF52980">
    <property type="entry name" value="Restriction endonuclease-like"/>
    <property type="match status" value="1"/>
</dbReference>
<name>A0A329MTW6_9BACL</name>
<evidence type="ECO:0000313" key="3">
    <source>
        <dbReference type="EMBL" id="RAV23415.1"/>
    </source>
</evidence>
<protein>
    <recommendedName>
        <fullName evidence="2">UPF0102 protein DQG23_00015</fullName>
    </recommendedName>
</protein>
<dbReference type="NCBIfam" id="NF009150">
    <property type="entry name" value="PRK12497.1-3"/>
    <property type="match status" value="1"/>
</dbReference>
<dbReference type="AlphaFoldDB" id="A0A329MTW6"/>
<dbReference type="Pfam" id="PF02021">
    <property type="entry name" value="UPF0102"/>
    <property type="match status" value="1"/>
</dbReference>
<dbReference type="InterPro" id="IPR011335">
    <property type="entry name" value="Restrct_endonuc-II-like"/>
</dbReference>
<keyword evidence="4" id="KW-1185">Reference proteome</keyword>
<dbReference type="NCBIfam" id="TIGR00252">
    <property type="entry name" value="YraN family protein"/>
    <property type="match status" value="1"/>
</dbReference>
<evidence type="ECO:0000313" key="4">
    <source>
        <dbReference type="Proteomes" id="UP000250369"/>
    </source>
</evidence>
<dbReference type="EMBL" id="QMFB01000001">
    <property type="protein sequence ID" value="RAV23415.1"/>
    <property type="molecule type" value="Genomic_DNA"/>
</dbReference>
<evidence type="ECO:0000256" key="2">
    <source>
        <dbReference type="HAMAP-Rule" id="MF_00048"/>
    </source>
</evidence>
<dbReference type="Proteomes" id="UP000250369">
    <property type="component" value="Unassembled WGS sequence"/>
</dbReference>
<dbReference type="PANTHER" id="PTHR34039">
    <property type="entry name" value="UPF0102 PROTEIN YRAN"/>
    <property type="match status" value="1"/>
</dbReference>